<organism evidence="2 3">
    <name type="scientific">Roseburia faecis</name>
    <dbReference type="NCBI Taxonomy" id="301302"/>
    <lineage>
        <taxon>Bacteria</taxon>
        <taxon>Bacillati</taxon>
        <taxon>Bacillota</taxon>
        <taxon>Clostridia</taxon>
        <taxon>Lachnospirales</taxon>
        <taxon>Lachnospiraceae</taxon>
        <taxon>Roseburia</taxon>
    </lineage>
</organism>
<reference evidence="2 3" key="1">
    <citation type="submission" date="2015-09" db="EMBL/GenBank/DDBJ databases">
        <authorList>
            <consortium name="Pathogen Informatics"/>
        </authorList>
    </citation>
    <scope>NUCLEOTIDE SEQUENCE [LARGE SCALE GENOMIC DNA]</scope>
    <source>
        <strain evidence="2 3">2789STDY5608863</strain>
    </source>
</reference>
<sequence>MKKKIIAIALGLTLCLGMTGCASWDRFVVDMKSDANGGMQRTITVYTADGKELATYKGKIDLSTNDGGYVKFDLNGKRYIYYNCFVESIADIK</sequence>
<feature type="signal peptide" evidence="1">
    <location>
        <begin position="1"/>
        <end position="22"/>
    </location>
</feature>
<keyword evidence="1" id="KW-0732">Signal</keyword>
<protein>
    <recommendedName>
        <fullName evidence="4">DUF5052 domain-containing protein</fullName>
    </recommendedName>
</protein>
<evidence type="ECO:0008006" key="4">
    <source>
        <dbReference type="Google" id="ProtNLM"/>
    </source>
</evidence>
<evidence type="ECO:0000313" key="3">
    <source>
        <dbReference type="Proteomes" id="UP000095495"/>
    </source>
</evidence>
<feature type="chain" id="PRO_5038990410" description="DUF5052 domain-containing protein" evidence="1">
    <location>
        <begin position="23"/>
        <end position="93"/>
    </location>
</feature>
<dbReference type="PROSITE" id="PS51257">
    <property type="entry name" value="PROKAR_LIPOPROTEIN"/>
    <property type="match status" value="1"/>
</dbReference>
<dbReference type="EMBL" id="CYXV01000014">
    <property type="protein sequence ID" value="CUN13554.1"/>
    <property type="molecule type" value="Genomic_DNA"/>
</dbReference>
<name>A0A173UFG5_9FIRM</name>
<proteinExistence type="predicted"/>
<dbReference type="RefSeq" id="WP_055263776.1">
    <property type="nucleotide sequence ID" value="NZ_CYXV01000014.1"/>
</dbReference>
<dbReference type="AlphaFoldDB" id="A0A173UFG5"/>
<accession>A0A173UFG5</accession>
<evidence type="ECO:0000256" key="1">
    <source>
        <dbReference type="SAM" id="SignalP"/>
    </source>
</evidence>
<evidence type="ECO:0000313" key="2">
    <source>
        <dbReference type="EMBL" id="CUN13554.1"/>
    </source>
</evidence>
<dbReference type="Proteomes" id="UP000095495">
    <property type="component" value="Unassembled WGS sequence"/>
</dbReference>
<gene>
    <name evidence="2" type="ORF">ERS852420_02935</name>
</gene>